<reference evidence="10 11" key="1">
    <citation type="submission" date="2016-11" db="EMBL/GenBank/DDBJ databases">
        <title>Paenibacillus species isolates.</title>
        <authorList>
            <person name="Beno S.M."/>
        </authorList>
    </citation>
    <scope>NUCLEOTIDE SEQUENCE [LARGE SCALE GENOMIC DNA]</scope>
    <source>
        <strain evidence="10 11">FSL R5-0378</strain>
    </source>
</reference>
<dbReference type="InterPro" id="IPR011356">
    <property type="entry name" value="Leucine_aapep/pepB"/>
</dbReference>
<accession>A0A1R1ES54</accession>
<dbReference type="InterPro" id="IPR008283">
    <property type="entry name" value="Peptidase_M17_N"/>
</dbReference>
<evidence type="ECO:0000256" key="7">
    <source>
        <dbReference type="ARBA" id="ARBA00050021"/>
    </source>
</evidence>
<evidence type="ECO:0000256" key="6">
    <source>
        <dbReference type="ARBA" id="ARBA00049972"/>
    </source>
</evidence>
<evidence type="ECO:0000313" key="10">
    <source>
        <dbReference type="EMBL" id="OMF54618.1"/>
    </source>
</evidence>
<dbReference type="InterPro" id="IPR000819">
    <property type="entry name" value="Peptidase_M17_C"/>
</dbReference>
<dbReference type="EMBL" id="MRTP01000003">
    <property type="protein sequence ID" value="OMF54618.1"/>
    <property type="molecule type" value="Genomic_DNA"/>
</dbReference>
<comment type="caution">
    <text evidence="10">The sequence shown here is derived from an EMBL/GenBank/DDBJ whole genome shotgun (WGS) entry which is preliminary data.</text>
</comment>
<evidence type="ECO:0000256" key="5">
    <source>
        <dbReference type="ARBA" id="ARBA00033172"/>
    </source>
</evidence>
<evidence type="ECO:0000259" key="9">
    <source>
        <dbReference type="PROSITE" id="PS00631"/>
    </source>
</evidence>
<feature type="domain" description="Cytosol aminopeptidase" evidence="9">
    <location>
        <begin position="324"/>
        <end position="331"/>
    </location>
</feature>
<evidence type="ECO:0000256" key="8">
    <source>
        <dbReference type="ARBA" id="ARBA00050061"/>
    </source>
</evidence>
<comment type="similarity">
    <text evidence="1">Belongs to the peptidase M17 family.</text>
</comment>
<dbReference type="SUPFAM" id="SSF53187">
    <property type="entry name" value="Zn-dependent exopeptidases"/>
    <property type="match status" value="1"/>
</dbReference>
<dbReference type="PRINTS" id="PR00481">
    <property type="entry name" value="LAMNOPPTDASE"/>
</dbReference>
<proteinExistence type="inferred from homology"/>
<evidence type="ECO:0000256" key="1">
    <source>
        <dbReference type="ARBA" id="ARBA00009528"/>
    </source>
</evidence>
<dbReference type="Gene3D" id="3.40.630.10">
    <property type="entry name" value="Zn peptidases"/>
    <property type="match status" value="1"/>
</dbReference>
<dbReference type="Proteomes" id="UP000187172">
    <property type="component" value="Unassembled WGS sequence"/>
</dbReference>
<dbReference type="RefSeq" id="WP_076170520.1">
    <property type="nucleotide sequence ID" value="NZ_MRTP01000003.1"/>
</dbReference>
<keyword evidence="4" id="KW-0378">Hydrolase</keyword>
<organism evidence="10 11">
    <name type="scientific">Paenibacillus rhizosphaerae</name>
    <dbReference type="NCBI Taxonomy" id="297318"/>
    <lineage>
        <taxon>Bacteria</taxon>
        <taxon>Bacillati</taxon>
        <taxon>Bacillota</taxon>
        <taxon>Bacilli</taxon>
        <taxon>Bacillales</taxon>
        <taxon>Paenibacillaceae</taxon>
        <taxon>Paenibacillus</taxon>
    </lineage>
</organism>
<gene>
    <name evidence="10" type="ORF">BK138_15765</name>
</gene>
<evidence type="ECO:0000256" key="3">
    <source>
        <dbReference type="ARBA" id="ARBA00022670"/>
    </source>
</evidence>
<dbReference type="PANTHER" id="PTHR11963">
    <property type="entry name" value="LEUCINE AMINOPEPTIDASE-RELATED"/>
    <property type="match status" value="1"/>
</dbReference>
<keyword evidence="3" id="KW-0645">Protease</keyword>
<name>A0A1R1ES54_9BACL</name>
<keyword evidence="2" id="KW-0031">Aminopeptidase</keyword>
<evidence type="ECO:0000313" key="11">
    <source>
        <dbReference type="Proteomes" id="UP000187172"/>
    </source>
</evidence>
<dbReference type="PANTHER" id="PTHR11963:SF20">
    <property type="entry name" value="PEPTIDASE B"/>
    <property type="match status" value="1"/>
</dbReference>
<dbReference type="CDD" id="cd00433">
    <property type="entry name" value="Peptidase_M17"/>
    <property type="match status" value="1"/>
</dbReference>
<dbReference type="GO" id="GO:0070006">
    <property type="term" value="F:metalloaminopeptidase activity"/>
    <property type="evidence" value="ECO:0007669"/>
    <property type="project" value="InterPro"/>
</dbReference>
<keyword evidence="11" id="KW-1185">Reference proteome</keyword>
<dbReference type="AlphaFoldDB" id="A0A1R1ES54"/>
<protein>
    <recommendedName>
        <fullName evidence="7">Probable cytosol aminopeptidase</fullName>
    </recommendedName>
    <alternativeName>
        <fullName evidence="8">Leucine aminopeptidase</fullName>
    </alternativeName>
    <alternativeName>
        <fullName evidence="5">Leucyl aminopeptidase</fullName>
    </alternativeName>
</protein>
<dbReference type="Pfam" id="PF02789">
    <property type="entry name" value="Peptidase_M17_N"/>
    <property type="match status" value="1"/>
</dbReference>
<sequence>MELISGTGQPADVTIYPVFEDSEGEPAGLTLREGMGGRGAVHWFYGRHGEQDILVVGLGSRDKFGMEALREAAGGAGREIRKASLRTASIDGTALRDIFGEGEWPEQAAVAWVEGWLLGTYVFDKYTSRHKKGQVDWIRIESDAERSYAEAAWLGRARAEAVALARDLCNEAPNDLHPASFVQRIKTVFAGRNVKLHVYQGEELKQRQMNGLLAVGSGSKHPPAMVEIEYFSDSNAPHLALIGKGITFDMGGMNLKVARDLSDARFDMGGAAAVIGAMDLLTRLEMKARITALIPIAENVPDGDAILPSHVIRYPNGLSVQVVNTDAEGRLILADAILHAARNGAERIIDIATLTGAVGHALGLRVAGIWGDAGFAEQLMRIGSKNGDPIWRLPLVDEDEELLGSPYADLANLASSPYGGANMAALFLRRFVPSKARWCHIDMANTSQVPADRGYKAAGATGYGVRLLADFVTEQANSGNGGTAE</sequence>
<dbReference type="GO" id="GO:0006508">
    <property type="term" value="P:proteolysis"/>
    <property type="evidence" value="ECO:0007669"/>
    <property type="project" value="UniProtKB-KW"/>
</dbReference>
<comment type="function">
    <text evidence="6">Presumably involved in the processing and regular turnover of intracellular proteins. Catalyzes the removal of unsubstituted N-terminal amino acids from various peptides.</text>
</comment>
<dbReference type="InterPro" id="IPR043472">
    <property type="entry name" value="Macro_dom-like"/>
</dbReference>
<dbReference type="STRING" id="297318.BK138_15765"/>
<evidence type="ECO:0000256" key="4">
    <source>
        <dbReference type="ARBA" id="ARBA00022801"/>
    </source>
</evidence>
<dbReference type="GO" id="GO:0030145">
    <property type="term" value="F:manganese ion binding"/>
    <property type="evidence" value="ECO:0007669"/>
    <property type="project" value="InterPro"/>
</dbReference>
<dbReference type="Pfam" id="PF00883">
    <property type="entry name" value="Peptidase_M17"/>
    <property type="match status" value="1"/>
</dbReference>
<dbReference type="SUPFAM" id="SSF52949">
    <property type="entry name" value="Macro domain-like"/>
    <property type="match status" value="1"/>
</dbReference>
<dbReference type="Gene3D" id="3.40.220.10">
    <property type="entry name" value="Leucine Aminopeptidase, subunit E, domain 1"/>
    <property type="match status" value="1"/>
</dbReference>
<dbReference type="PROSITE" id="PS00631">
    <property type="entry name" value="CYTOSOL_AP"/>
    <property type="match status" value="1"/>
</dbReference>
<dbReference type="GO" id="GO:0005737">
    <property type="term" value="C:cytoplasm"/>
    <property type="evidence" value="ECO:0007669"/>
    <property type="project" value="InterPro"/>
</dbReference>
<evidence type="ECO:0000256" key="2">
    <source>
        <dbReference type="ARBA" id="ARBA00022438"/>
    </source>
</evidence>